<protein>
    <recommendedName>
        <fullName evidence="3">EF-hand domain-containing protein</fullName>
    </recommendedName>
</protein>
<dbReference type="Gene3D" id="3.40.50.450">
    <property type="match status" value="1"/>
</dbReference>
<dbReference type="AlphaFoldDB" id="A0A146LY11"/>
<dbReference type="PANTHER" id="PTHR36300:SF1">
    <property type="entry name" value="RAW, ISOFORM A"/>
    <property type="match status" value="1"/>
</dbReference>
<dbReference type="PROSITE" id="PS50222">
    <property type="entry name" value="EF_HAND_2"/>
    <property type="match status" value="1"/>
</dbReference>
<dbReference type="InterPro" id="IPR039470">
    <property type="entry name" value="Nuc_deoxyri_tr2"/>
</dbReference>
<feature type="region of interest" description="Disordered" evidence="2">
    <location>
        <begin position="95"/>
        <end position="129"/>
    </location>
</feature>
<dbReference type="GO" id="GO:0005509">
    <property type="term" value="F:calcium ion binding"/>
    <property type="evidence" value="ECO:0007669"/>
    <property type="project" value="InterPro"/>
</dbReference>
<evidence type="ECO:0000256" key="1">
    <source>
        <dbReference type="SAM" id="Coils"/>
    </source>
</evidence>
<dbReference type="InterPro" id="IPR011992">
    <property type="entry name" value="EF-hand-dom_pair"/>
</dbReference>
<evidence type="ECO:0000256" key="2">
    <source>
        <dbReference type="SAM" id="MobiDB-lite"/>
    </source>
</evidence>
<dbReference type="Gene3D" id="1.10.238.10">
    <property type="entry name" value="EF-hand"/>
    <property type="match status" value="1"/>
</dbReference>
<feature type="non-terminal residue" evidence="4">
    <location>
        <position position="1"/>
    </location>
</feature>
<dbReference type="GO" id="GO:0005886">
    <property type="term" value="C:plasma membrane"/>
    <property type="evidence" value="ECO:0007669"/>
    <property type="project" value="TreeGrafter"/>
</dbReference>
<dbReference type="InterPro" id="IPR002048">
    <property type="entry name" value="EF_hand_dom"/>
</dbReference>
<dbReference type="FunFam" id="3.40.50.450:FF:000017">
    <property type="entry name" value="Raw, isoform D"/>
    <property type="match status" value="1"/>
</dbReference>
<feature type="coiled-coil region" evidence="1">
    <location>
        <begin position="289"/>
        <end position="316"/>
    </location>
</feature>
<sequence length="550" mass="62765">QTAMMFTRNSFRSVRLKYTVSVKMGVISCRWKLEIWIITYHLISREVFAGWIRRVGSIDRNIPPENVPALLSDMHIYSSPAPVGEMLQCAKEAAPRGPHIHYPSPVKKTHDRATSRQLSKNGDDKSRRPRKMSKFYVKHDVFLGGSCNPTTWRHDVAIPFFESRGISFFNPQVAEWSPDLVEVEHNAKEKASVLLYVLDRRTRNVVGILEAAYFAGSKRNLVLVLDTYRKQELVAGETISQNEYEELLCGQATLKDLVQHCGYVVFDRIHEAIDWTAKVLEGKPRGRCNATIRNSMNNEENRLQLLRETFDAIDANKRGEIDLSDVYMAYQILSKKKSVEDLRKIISPEKRSNPEHMKIDFEKFCSMMIQLKEDSESVQRNHNERIKRCCSRNLRVDNGSAIDIYVGGSCYDVEWKRDIAVPMLKKSGLKYQLNDCRKVQCSRACSKELQVMDKSKVLVFIITGNTRGLESMALASYYIGKGKQVVLCIQEVTETSTVFDENLSKLARNDYNRGRVYLKDLAKRCGVTVTDNVPDAIQAAVEKSAARAAR</sequence>
<gene>
    <name evidence="4" type="ORF">g.80409</name>
</gene>
<feature type="domain" description="EF-hand" evidence="3">
    <location>
        <begin position="301"/>
        <end position="336"/>
    </location>
</feature>
<keyword evidence="1" id="KW-0175">Coiled coil</keyword>
<evidence type="ECO:0000259" key="3">
    <source>
        <dbReference type="PROSITE" id="PS50222"/>
    </source>
</evidence>
<evidence type="ECO:0000313" key="4">
    <source>
        <dbReference type="EMBL" id="JAQ12039.1"/>
    </source>
</evidence>
<dbReference type="Pfam" id="PF15891">
    <property type="entry name" value="Nuc_deoxyri_tr2"/>
    <property type="match status" value="2"/>
</dbReference>
<dbReference type="PANTHER" id="PTHR36300">
    <property type="entry name" value="RAW, ISOFORM A"/>
    <property type="match status" value="1"/>
</dbReference>
<name>A0A146LY11_LYGHE</name>
<dbReference type="EMBL" id="GDHC01006590">
    <property type="protein sequence ID" value="JAQ12039.1"/>
    <property type="molecule type" value="Transcribed_RNA"/>
</dbReference>
<proteinExistence type="predicted"/>
<organism evidence="4">
    <name type="scientific">Lygus hesperus</name>
    <name type="common">Western plant bug</name>
    <dbReference type="NCBI Taxonomy" id="30085"/>
    <lineage>
        <taxon>Eukaryota</taxon>
        <taxon>Metazoa</taxon>
        <taxon>Ecdysozoa</taxon>
        <taxon>Arthropoda</taxon>
        <taxon>Hexapoda</taxon>
        <taxon>Insecta</taxon>
        <taxon>Pterygota</taxon>
        <taxon>Neoptera</taxon>
        <taxon>Paraneoptera</taxon>
        <taxon>Hemiptera</taxon>
        <taxon>Heteroptera</taxon>
        <taxon>Panheteroptera</taxon>
        <taxon>Cimicomorpha</taxon>
        <taxon>Miridae</taxon>
        <taxon>Mirini</taxon>
        <taxon>Lygus</taxon>
    </lineage>
</organism>
<reference evidence="4" key="1">
    <citation type="journal article" date="2016" name="Gigascience">
        <title>De novo construction of an expanded transcriptome assembly for the western tarnished plant bug, Lygus hesperus.</title>
        <authorList>
            <person name="Tassone E.E."/>
            <person name="Geib S.M."/>
            <person name="Hall B."/>
            <person name="Fabrick J.A."/>
            <person name="Brent C.S."/>
            <person name="Hull J.J."/>
        </authorList>
    </citation>
    <scope>NUCLEOTIDE SEQUENCE</scope>
</reference>
<accession>A0A146LY11</accession>
<dbReference type="SUPFAM" id="SSF47473">
    <property type="entry name" value="EF-hand"/>
    <property type="match status" value="1"/>
</dbReference>